<keyword evidence="1" id="KW-0472">Membrane</keyword>
<sequence length="70" mass="7790">MNDNFSICKGYFSSFGLMLISIIIVSYFPGKIQDDGFGYLIGFLVAGILFLSSIGFLLTLIMIIFVHKKT</sequence>
<accession>A0A163GQ84</accession>
<keyword evidence="1" id="KW-1133">Transmembrane helix</keyword>
<proteinExistence type="predicted"/>
<comment type="caution">
    <text evidence="2">The sequence shown here is derived from an EMBL/GenBank/DDBJ whole genome shotgun (WGS) entry which is preliminary data.</text>
</comment>
<evidence type="ECO:0000256" key="1">
    <source>
        <dbReference type="SAM" id="Phobius"/>
    </source>
</evidence>
<feature type="transmembrane region" description="Helical" evidence="1">
    <location>
        <begin position="12"/>
        <end position="30"/>
    </location>
</feature>
<feature type="transmembrane region" description="Helical" evidence="1">
    <location>
        <begin position="36"/>
        <end position="66"/>
    </location>
</feature>
<dbReference type="AlphaFoldDB" id="A0A163GQ84"/>
<protein>
    <submittedName>
        <fullName evidence="2">Uncharacterized protein</fullName>
    </submittedName>
</protein>
<evidence type="ECO:0000313" key="3">
    <source>
        <dbReference type="Proteomes" id="UP000076796"/>
    </source>
</evidence>
<dbReference type="EMBL" id="LWMH01000001">
    <property type="protein sequence ID" value="KZS45090.1"/>
    <property type="molecule type" value="Genomic_DNA"/>
</dbReference>
<gene>
    <name evidence="2" type="ORF">AWU65_03670</name>
</gene>
<evidence type="ECO:0000313" key="2">
    <source>
        <dbReference type="EMBL" id="KZS45090.1"/>
    </source>
</evidence>
<keyword evidence="3" id="KW-1185">Reference proteome</keyword>
<organism evidence="2 3">
    <name type="scientific">Paenibacillus glucanolyticus</name>
    <dbReference type="NCBI Taxonomy" id="59843"/>
    <lineage>
        <taxon>Bacteria</taxon>
        <taxon>Bacillati</taxon>
        <taxon>Bacillota</taxon>
        <taxon>Bacilli</taxon>
        <taxon>Bacillales</taxon>
        <taxon>Paenibacillaceae</taxon>
        <taxon>Paenibacillus</taxon>
    </lineage>
</organism>
<reference evidence="2" key="1">
    <citation type="journal article" date="2016" name="Genome Announc.">
        <title>Draft genomes of two strains of Paenibacillus glucanolyticus with capability to degrade lignocellulose.</title>
        <authorList>
            <person name="Mathews S.L."/>
            <person name="Pawlak J."/>
            <person name="Grunden A.M."/>
        </authorList>
    </citation>
    <scope>NUCLEOTIDE SEQUENCE [LARGE SCALE GENOMIC DNA]</scope>
    <source>
        <strain evidence="2">SLM1</strain>
    </source>
</reference>
<keyword evidence="1" id="KW-0812">Transmembrane</keyword>
<name>A0A163GQ84_9BACL</name>
<dbReference type="Proteomes" id="UP000076796">
    <property type="component" value="Unassembled WGS sequence"/>
</dbReference>